<accession>A0A6P4BGV3</accession>
<keyword evidence="1" id="KW-1185">Reference proteome</keyword>
<dbReference type="GeneID" id="107465143"/>
<gene>
    <name evidence="2" type="primary">LOC107465143</name>
</gene>
<sequence length="158" mass="17907">MDHNNTANANVANPVRNEQPRRVLGSYTAPTADLYEKSIVVPPIAANNFELKPQLVTLVQQNCQYHGLSQEDPNQFISNFLQICHTIKTNGVNPEVYKLMLFPFALRDRAKLWLDFQPKESLDTWNKLSGMQVLAVNIQNAHQEVPYDMTGQLHGECS</sequence>
<dbReference type="AlphaFoldDB" id="A0A6P4BGV3"/>
<name>A0A6P4BGV3_ARADU</name>
<dbReference type="Proteomes" id="UP000515211">
    <property type="component" value="Chromosome 9"/>
</dbReference>
<evidence type="ECO:0000313" key="1">
    <source>
        <dbReference type="Proteomes" id="UP000515211"/>
    </source>
</evidence>
<dbReference type="RefSeq" id="XP_015939620.1">
    <property type="nucleotide sequence ID" value="XM_016084134.1"/>
</dbReference>
<organism evidence="1 2">
    <name type="scientific">Arachis duranensis</name>
    <name type="common">Wild peanut</name>
    <dbReference type="NCBI Taxonomy" id="130453"/>
    <lineage>
        <taxon>Eukaryota</taxon>
        <taxon>Viridiplantae</taxon>
        <taxon>Streptophyta</taxon>
        <taxon>Embryophyta</taxon>
        <taxon>Tracheophyta</taxon>
        <taxon>Spermatophyta</taxon>
        <taxon>Magnoliopsida</taxon>
        <taxon>eudicotyledons</taxon>
        <taxon>Gunneridae</taxon>
        <taxon>Pentapetalae</taxon>
        <taxon>rosids</taxon>
        <taxon>fabids</taxon>
        <taxon>Fabales</taxon>
        <taxon>Fabaceae</taxon>
        <taxon>Papilionoideae</taxon>
        <taxon>50 kb inversion clade</taxon>
        <taxon>dalbergioids sensu lato</taxon>
        <taxon>Dalbergieae</taxon>
        <taxon>Pterocarpus clade</taxon>
        <taxon>Arachis</taxon>
    </lineage>
</organism>
<dbReference type="PANTHER" id="PTHR33223:SF11">
    <property type="entry name" value="ELEMENT PROTEIN, PUTATIVE-RELATED"/>
    <property type="match status" value="1"/>
</dbReference>
<reference evidence="1" key="1">
    <citation type="journal article" date="2016" name="Nat. Genet.">
        <title>The genome sequences of Arachis duranensis and Arachis ipaensis, the diploid ancestors of cultivated peanut.</title>
        <authorList>
            <person name="Bertioli D.J."/>
            <person name="Cannon S.B."/>
            <person name="Froenicke L."/>
            <person name="Huang G."/>
            <person name="Farmer A.D."/>
            <person name="Cannon E.K."/>
            <person name="Liu X."/>
            <person name="Gao D."/>
            <person name="Clevenger J."/>
            <person name="Dash S."/>
            <person name="Ren L."/>
            <person name="Moretzsohn M.C."/>
            <person name="Shirasawa K."/>
            <person name="Huang W."/>
            <person name="Vidigal B."/>
            <person name="Abernathy B."/>
            <person name="Chu Y."/>
            <person name="Niederhuth C.E."/>
            <person name="Umale P."/>
            <person name="Araujo A.C."/>
            <person name="Kozik A."/>
            <person name="Kim K.D."/>
            <person name="Burow M.D."/>
            <person name="Varshney R.K."/>
            <person name="Wang X."/>
            <person name="Zhang X."/>
            <person name="Barkley N."/>
            <person name="Guimaraes P.M."/>
            <person name="Isobe S."/>
            <person name="Guo B."/>
            <person name="Liao B."/>
            <person name="Stalker H.T."/>
            <person name="Schmitz R.J."/>
            <person name="Scheffler B.E."/>
            <person name="Leal-Bertioli S.C."/>
            <person name="Xun X."/>
            <person name="Jackson S.A."/>
            <person name="Michelmore R."/>
            <person name="Ozias-Akins P."/>
        </authorList>
    </citation>
    <scope>NUCLEOTIDE SEQUENCE [LARGE SCALE GENOMIC DNA]</scope>
    <source>
        <strain evidence="1">cv. V14167</strain>
    </source>
</reference>
<proteinExistence type="predicted"/>
<evidence type="ECO:0000313" key="2">
    <source>
        <dbReference type="RefSeq" id="XP_015939620.1"/>
    </source>
</evidence>
<dbReference type="KEGG" id="adu:107465143"/>
<dbReference type="PANTHER" id="PTHR33223">
    <property type="entry name" value="CCHC-TYPE DOMAIN-CONTAINING PROTEIN"/>
    <property type="match status" value="1"/>
</dbReference>
<protein>
    <submittedName>
        <fullName evidence="2">Uncharacterized protein LOC107465143</fullName>
    </submittedName>
</protein>
<reference evidence="2" key="2">
    <citation type="submission" date="2025-08" db="UniProtKB">
        <authorList>
            <consortium name="RefSeq"/>
        </authorList>
    </citation>
    <scope>IDENTIFICATION</scope>
    <source>
        <tissue evidence="2">Whole plant</tissue>
    </source>
</reference>
<dbReference type="OrthoDB" id="1417698at2759"/>